<evidence type="ECO:0000313" key="6">
    <source>
        <dbReference type="EMBL" id="AKE60431.1"/>
    </source>
</evidence>
<dbReference type="SUPFAM" id="SSF46785">
    <property type="entry name" value="Winged helix' DNA-binding domain"/>
    <property type="match status" value="1"/>
</dbReference>
<dbReference type="Pfam" id="PF01614">
    <property type="entry name" value="IclR_C"/>
    <property type="match status" value="1"/>
</dbReference>
<dbReference type="InterPro" id="IPR029016">
    <property type="entry name" value="GAF-like_dom_sf"/>
</dbReference>
<organism evidence="6 7">
    <name type="scientific">Citrobacter amalonaticus Y19</name>
    <dbReference type="NCBI Taxonomy" id="1261127"/>
    <lineage>
        <taxon>Bacteria</taxon>
        <taxon>Pseudomonadati</taxon>
        <taxon>Pseudomonadota</taxon>
        <taxon>Gammaproteobacteria</taxon>
        <taxon>Enterobacterales</taxon>
        <taxon>Enterobacteriaceae</taxon>
        <taxon>Citrobacter</taxon>
    </lineage>
</organism>
<dbReference type="AlphaFoldDB" id="A0A0F6TX56"/>
<gene>
    <name evidence="6" type="ORF">F384_18630</name>
</gene>
<dbReference type="GO" id="GO:0045892">
    <property type="term" value="P:negative regulation of DNA-templated transcription"/>
    <property type="evidence" value="ECO:0007669"/>
    <property type="project" value="TreeGrafter"/>
</dbReference>
<keyword evidence="1" id="KW-0805">Transcription regulation</keyword>
<dbReference type="Gene3D" id="3.30.450.40">
    <property type="match status" value="1"/>
</dbReference>
<evidence type="ECO:0000256" key="3">
    <source>
        <dbReference type="ARBA" id="ARBA00023163"/>
    </source>
</evidence>
<dbReference type="GO" id="GO:0003677">
    <property type="term" value="F:DNA binding"/>
    <property type="evidence" value="ECO:0007669"/>
    <property type="project" value="UniProtKB-KW"/>
</dbReference>
<sequence>MKKITTSIPALDKIMRVFAYLMECDGATFTQIHQNSGIAKSSTSSLLTGMVAHGLLRQEKDKYYLGLRLYELGNKAAEQYDIKKIALPVLKEIRDATGLTCHLGVLEGDSPIYLLKLESPQAIVIRSWEGKRLSLHSSGLGKVLIAWLNSEDLDELLPPDQVLTRFTETTITDVNILKQELAGIRQRGWGYDNEEDSLGVRCIAVPVFNAEGKVVAALSVSGVAFQIPDEKREALAAQMMDASRRLSLMLR</sequence>
<dbReference type="PANTHER" id="PTHR30136">
    <property type="entry name" value="HELIX-TURN-HELIX TRANSCRIPTIONAL REGULATOR, ICLR FAMILY"/>
    <property type="match status" value="1"/>
</dbReference>
<dbReference type="SUPFAM" id="SSF55781">
    <property type="entry name" value="GAF domain-like"/>
    <property type="match status" value="1"/>
</dbReference>
<feature type="domain" description="IclR-ED" evidence="5">
    <location>
        <begin position="68"/>
        <end position="251"/>
    </location>
</feature>
<evidence type="ECO:0000256" key="1">
    <source>
        <dbReference type="ARBA" id="ARBA00023015"/>
    </source>
</evidence>
<dbReference type="PROSITE" id="PS51078">
    <property type="entry name" value="ICLR_ED"/>
    <property type="match status" value="1"/>
</dbReference>
<dbReference type="SMART" id="SM00346">
    <property type="entry name" value="HTH_ICLR"/>
    <property type="match status" value="1"/>
</dbReference>
<dbReference type="Proteomes" id="UP000034085">
    <property type="component" value="Chromosome"/>
</dbReference>
<dbReference type="PROSITE" id="PS51077">
    <property type="entry name" value="HTH_ICLR"/>
    <property type="match status" value="1"/>
</dbReference>
<dbReference type="PATRIC" id="fig|1261127.3.peg.3887"/>
<dbReference type="InterPro" id="IPR050707">
    <property type="entry name" value="HTH_MetabolicPath_Reg"/>
</dbReference>
<dbReference type="InterPro" id="IPR036388">
    <property type="entry name" value="WH-like_DNA-bd_sf"/>
</dbReference>
<name>A0A0F6TX56_CITAM</name>
<dbReference type="InterPro" id="IPR014757">
    <property type="entry name" value="Tscrpt_reg_IclR_C"/>
</dbReference>
<dbReference type="RefSeq" id="WP_046491556.1">
    <property type="nucleotide sequence ID" value="NZ_CP011132.1"/>
</dbReference>
<protein>
    <submittedName>
        <fullName evidence="6">IclR family transcriptional regulator</fullName>
    </submittedName>
</protein>
<evidence type="ECO:0000259" key="4">
    <source>
        <dbReference type="PROSITE" id="PS51077"/>
    </source>
</evidence>
<keyword evidence="3" id="KW-0804">Transcription</keyword>
<evidence type="ECO:0000259" key="5">
    <source>
        <dbReference type="PROSITE" id="PS51078"/>
    </source>
</evidence>
<dbReference type="GO" id="GO:0003700">
    <property type="term" value="F:DNA-binding transcription factor activity"/>
    <property type="evidence" value="ECO:0007669"/>
    <property type="project" value="TreeGrafter"/>
</dbReference>
<dbReference type="HOGENOM" id="CLU_062618_6_0_6"/>
<dbReference type="InterPro" id="IPR005471">
    <property type="entry name" value="Tscrpt_reg_IclR_N"/>
</dbReference>
<dbReference type="PANTHER" id="PTHR30136:SF38">
    <property type="entry name" value="TRANSCRIPTIONAL REGULATOR"/>
    <property type="match status" value="1"/>
</dbReference>
<dbReference type="InterPro" id="IPR036390">
    <property type="entry name" value="WH_DNA-bd_sf"/>
</dbReference>
<dbReference type="EMBL" id="CP011132">
    <property type="protein sequence ID" value="AKE60431.1"/>
    <property type="molecule type" value="Genomic_DNA"/>
</dbReference>
<dbReference type="Gene3D" id="1.10.10.10">
    <property type="entry name" value="Winged helix-like DNA-binding domain superfamily/Winged helix DNA-binding domain"/>
    <property type="match status" value="1"/>
</dbReference>
<accession>A0A0F6TX56</accession>
<dbReference type="Pfam" id="PF09339">
    <property type="entry name" value="HTH_IclR"/>
    <property type="match status" value="1"/>
</dbReference>
<dbReference type="KEGG" id="cama:F384_18630"/>
<feature type="domain" description="HTH iclR-type" evidence="4">
    <location>
        <begin position="8"/>
        <end position="67"/>
    </location>
</feature>
<evidence type="ECO:0000313" key="7">
    <source>
        <dbReference type="Proteomes" id="UP000034085"/>
    </source>
</evidence>
<proteinExistence type="predicted"/>
<reference evidence="6 7" key="1">
    <citation type="journal article" date="2013" name="Appl. Microbiol. Biotechnol.">
        <title>Glycerol assimilation and production of 1,3-propanediol by Citrobacter amalonaticus Y19.</title>
        <authorList>
            <person name="Ainala S.K."/>
            <person name="Ashok S."/>
            <person name="Ko Y."/>
            <person name="Park S."/>
        </authorList>
    </citation>
    <scope>NUCLEOTIDE SEQUENCE [LARGE SCALE GENOMIC DNA]</scope>
    <source>
        <strain evidence="6 7">Y19</strain>
    </source>
</reference>
<evidence type="ECO:0000256" key="2">
    <source>
        <dbReference type="ARBA" id="ARBA00023125"/>
    </source>
</evidence>
<dbReference type="OrthoDB" id="9807558at2"/>
<keyword evidence="2" id="KW-0238">DNA-binding</keyword>